<name>A0A8H3C5T1_9AGAM</name>
<dbReference type="InterPro" id="IPR036389">
    <property type="entry name" value="RNase_III_sf"/>
</dbReference>
<protein>
    <recommendedName>
        <fullName evidence="3">RNase III domain-containing protein</fullName>
    </recommendedName>
</protein>
<dbReference type="InterPro" id="IPR040030">
    <property type="entry name" value="Ribosomal_mL57"/>
</dbReference>
<dbReference type="AlphaFoldDB" id="A0A8H3C5T1"/>
<reference evidence="1" key="1">
    <citation type="submission" date="2021-01" db="EMBL/GenBank/DDBJ databases">
        <authorList>
            <person name="Kaushik A."/>
        </authorList>
    </citation>
    <scope>NUCLEOTIDE SEQUENCE</scope>
    <source>
        <strain evidence="1">AG4-R118</strain>
    </source>
</reference>
<dbReference type="Gene3D" id="1.10.1520.10">
    <property type="entry name" value="Ribonuclease III domain"/>
    <property type="match status" value="1"/>
</dbReference>
<dbReference type="GO" id="GO:0032543">
    <property type="term" value="P:mitochondrial translation"/>
    <property type="evidence" value="ECO:0007669"/>
    <property type="project" value="InterPro"/>
</dbReference>
<dbReference type="GO" id="GO:0004525">
    <property type="term" value="F:ribonuclease III activity"/>
    <property type="evidence" value="ECO:0007669"/>
    <property type="project" value="InterPro"/>
</dbReference>
<dbReference type="GO" id="GO:0003735">
    <property type="term" value="F:structural constituent of ribosome"/>
    <property type="evidence" value="ECO:0007669"/>
    <property type="project" value="InterPro"/>
</dbReference>
<dbReference type="PANTHER" id="PTHR28160:SF1">
    <property type="entry name" value="LARGE RIBOSOMAL SUBUNIT PROTEIN ML57"/>
    <property type="match status" value="1"/>
</dbReference>
<accession>A0A8H3C5T1</accession>
<evidence type="ECO:0000313" key="2">
    <source>
        <dbReference type="Proteomes" id="UP000663888"/>
    </source>
</evidence>
<gene>
    <name evidence="1" type="ORF">RDB_LOCUS112848</name>
</gene>
<sequence length="196" mass="21480">MQIIIITDRGSLVSNIANSSDSSTHPTHSIRTSSIIRIPHGIFPRQHPHDAYPSFDKTREQDFDNLSEMVLHTRALGEHVGAAWQLERVMRWVPNFDHHTDAGGIRADEGGSSGLYKIRGTTVEAVVGGVFYQFGAVAAHRLFHTRVLPHLTFLLPTEYRKPAEAACKRLGGTSAPVLLPSQSSHLQVENADAASA</sequence>
<evidence type="ECO:0008006" key="3">
    <source>
        <dbReference type="Google" id="ProtNLM"/>
    </source>
</evidence>
<organism evidence="1 2">
    <name type="scientific">Rhizoctonia solani</name>
    <dbReference type="NCBI Taxonomy" id="456999"/>
    <lineage>
        <taxon>Eukaryota</taxon>
        <taxon>Fungi</taxon>
        <taxon>Dikarya</taxon>
        <taxon>Basidiomycota</taxon>
        <taxon>Agaricomycotina</taxon>
        <taxon>Agaricomycetes</taxon>
        <taxon>Cantharellales</taxon>
        <taxon>Ceratobasidiaceae</taxon>
        <taxon>Rhizoctonia</taxon>
    </lineage>
</organism>
<dbReference type="GO" id="GO:0005762">
    <property type="term" value="C:mitochondrial large ribosomal subunit"/>
    <property type="evidence" value="ECO:0007669"/>
    <property type="project" value="InterPro"/>
</dbReference>
<dbReference type="GO" id="GO:0006396">
    <property type="term" value="P:RNA processing"/>
    <property type="evidence" value="ECO:0007669"/>
    <property type="project" value="InterPro"/>
</dbReference>
<evidence type="ECO:0000313" key="1">
    <source>
        <dbReference type="EMBL" id="CAE6474033.1"/>
    </source>
</evidence>
<dbReference type="EMBL" id="CAJMWX010001201">
    <property type="protein sequence ID" value="CAE6474033.1"/>
    <property type="molecule type" value="Genomic_DNA"/>
</dbReference>
<proteinExistence type="predicted"/>
<dbReference type="Proteomes" id="UP000663888">
    <property type="component" value="Unassembled WGS sequence"/>
</dbReference>
<comment type="caution">
    <text evidence="1">The sequence shown here is derived from an EMBL/GenBank/DDBJ whole genome shotgun (WGS) entry which is preliminary data.</text>
</comment>
<dbReference type="PANTHER" id="PTHR28160">
    <property type="entry name" value="54S RIBOSOMAL PROTEIN L15, MITOCHONDRIAL"/>
    <property type="match status" value="1"/>
</dbReference>